<organism evidence="9 10">
    <name type="scientific">Agromyces mariniharenae</name>
    <dbReference type="NCBI Taxonomy" id="2604423"/>
    <lineage>
        <taxon>Bacteria</taxon>
        <taxon>Bacillati</taxon>
        <taxon>Actinomycetota</taxon>
        <taxon>Actinomycetes</taxon>
        <taxon>Micrococcales</taxon>
        <taxon>Microbacteriaceae</taxon>
        <taxon>Agromyces</taxon>
    </lineage>
</organism>
<dbReference type="PROSITE" id="PS00137">
    <property type="entry name" value="SUBTILASE_HIS"/>
    <property type="match status" value="1"/>
</dbReference>
<evidence type="ECO:0000256" key="4">
    <source>
        <dbReference type="ARBA" id="ARBA00022825"/>
    </source>
</evidence>
<dbReference type="GO" id="GO:0004252">
    <property type="term" value="F:serine-type endopeptidase activity"/>
    <property type="evidence" value="ECO:0007669"/>
    <property type="project" value="UniProtKB-UniRule"/>
</dbReference>
<dbReference type="PRINTS" id="PR00723">
    <property type="entry name" value="SUBTILISIN"/>
</dbReference>
<evidence type="ECO:0000256" key="5">
    <source>
        <dbReference type="PROSITE-ProRule" id="PRU01240"/>
    </source>
</evidence>
<feature type="active site" description="Charge relay system" evidence="5">
    <location>
        <position position="170"/>
    </location>
</feature>
<feature type="active site" description="Charge relay system" evidence="5">
    <location>
        <position position="370"/>
    </location>
</feature>
<evidence type="ECO:0000259" key="8">
    <source>
        <dbReference type="Pfam" id="PF00082"/>
    </source>
</evidence>
<feature type="domain" description="Peptidase S8/S53" evidence="8">
    <location>
        <begin position="161"/>
        <end position="415"/>
    </location>
</feature>
<dbReference type="InterPro" id="IPR000209">
    <property type="entry name" value="Peptidase_S8/S53_dom"/>
</dbReference>
<evidence type="ECO:0000313" key="9">
    <source>
        <dbReference type="EMBL" id="TYL53022.1"/>
    </source>
</evidence>
<protein>
    <submittedName>
        <fullName evidence="9">S8 family serine peptidase</fullName>
    </submittedName>
</protein>
<evidence type="ECO:0000256" key="3">
    <source>
        <dbReference type="ARBA" id="ARBA00022801"/>
    </source>
</evidence>
<evidence type="ECO:0000256" key="6">
    <source>
        <dbReference type="RuleBase" id="RU003355"/>
    </source>
</evidence>
<sequence>MNTDSATGRVPEGPTGRQIITFAPVDDATATRELRDVAGFDIGTPRGLDDPAAVATNDVYLDKLGIAIVDSAPEQLGALSRALGDSASPIIAVEPEVYVYPFDTIDAMDAPPTPMADDADTDSDDDEVDAAETYVDTDTYAWGLKAVRAVPPILATAPWAGAGIRIAVLDTGIDLGHPDFAGRVLASQSFIPGAAVQDGHSHGTHCAGTAAGPKSPPGTQRRYGVAHGSRLLIGKVLSDQGSGTSGQILAGIQWAVEQGAHVISMSLGSRVAVGQTYYTYYEQAATAALNAGALIVAAAGNDGWSPVGAPANSPSVLAVAALDQALQRAPFSCVALNGNGGEIDIAAPGVATYSSIPVAKGSYGFKSGTSMATPHVAGVAATLARKTGLRSRALWQELVRTAVPLPQSAQEVGAGLAVVPTRRRPVWDYQPMPWRPGPIIDPGPLEPRPLPSARR</sequence>
<dbReference type="Gene3D" id="3.40.50.200">
    <property type="entry name" value="Peptidase S8/S53 domain"/>
    <property type="match status" value="1"/>
</dbReference>
<gene>
    <name evidence="9" type="ORF">FYC51_04685</name>
</gene>
<dbReference type="EMBL" id="VSSB01000001">
    <property type="protein sequence ID" value="TYL53022.1"/>
    <property type="molecule type" value="Genomic_DNA"/>
</dbReference>
<dbReference type="PANTHER" id="PTHR43399">
    <property type="entry name" value="SUBTILISIN-RELATED"/>
    <property type="match status" value="1"/>
</dbReference>
<evidence type="ECO:0000313" key="10">
    <source>
        <dbReference type="Proteomes" id="UP000325243"/>
    </source>
</evidence>
<accession>A0A5S4V226</accession>
<dbReference type="InterPro" id="IPR022398">
    <property type="entry name" value="Peptidase_S8_His-AS"/>
</dbReference>
<dbReference type="SUPFAM" id="SSF52743">
    <property type="entry name" value="Subtilisin-like"/>
    <property type="match status" value="1"/>
</dbReference>
<name>A0A5S4V226_9MICO</name>
<dbReference type="InterPro" id="IPR036852">
    <property type="entry name" value="Peptidase_S8/S53_dom_sf"/>
</dbReference>
<dbReference type="GO" id="GO:0006508">
    <property type="term" value="P:proteolysis"/>
    <property type="evidence" value="ECO:0007669"/>
    <property type="project" value="UniProtKB-KW"/>
</dbReference>
<feature type="active site" description="Charge relay system" evidence="5">
    <location>
        <position position="202"/>
    </location>
</feature>
<dbReference type="InterPro" id="IPR023827">
    <property type="entry name" value="Peptidase_S8_Asp-AS"/>
</dbReference>
<comment type="similarity">
    <text evidence="1 5 6">Belongs to the peptidase S8 family.</text>
</comment>
<dbReference type="RefSeq" id="WP_148732484.1">
    <property type="nucleotide sequence ID" value="NZ_VSSB01000001.1"/>
</dbReference>
<keyword evidence="2 5" id="KW-0645">Protease</keyword>
<comment type="caution">
    <text evidence="9">The sequence shown here is derived from an EMBL/GenBank/DDBJ whole genome shotgun (WGS) entry which is preliminary data.</text>
</comment>
<dbReference type="InterPro" id="IPR015500">
    <property type="entry name" value="Peptidase_S8_subtilisin-rel"/>
</dbReference>
<dbReference type="PROSITE" id="PS51892">
    <property type="entry name" value="SUBTILASE"/>
    <property type="match status" value="1"/>
</dbReference>
<dbReference type="Pfam" id="PF00082">
    <property type="entry name" value="Peptidase_S8"/>
    <property type="match status" value="1"/>
</dbReference>
<dbReference type="PROSITE" id="PS00136">
    <property type="entry name" value="SUBTILASE_ASP"/>
    <property type="match status" value="1"/>
</dbReference>
<keyword evidence="4 5" id="KW-0720">Serine protease</keyword>
<dbReference type="PANTHER" id="PTHR43399:SF4">
    <property type="entry name" value="CELL WALL-ASSOCIATED PROTEASE"/>
    <property type="match status" value="1"/>
</dbReference>
<dbReference type="Proteomes" id="UP000325243">
    <property type="component" value="Unassembled WGS sequence"/>
</dbReference>
<evidence type="ECO:0000256" key="1">
    <source>
        <dbReference type="ARBA" id="ARBA00011073"/>
    </source>
</evidence>
<evidence type="ECO:0000256" key="2">
    <source>
        <dbReference type="ARBA" id="ARBA00022670"/>
    </source>
</evidence>
<feature type="region of interest" description="Disordered" evidence="7">
    <location>
        <begin position="201"/>
        <end position="221"/>
    </location>
</feature>
<keyword evidence="3 5" id="KW-0378">Hydrolase</keyword>
<dbReference type="InterPro" id="IPR051048">
    <property type="entry name" value="Peptidase_S8/S53_subtilisin"/>
</dbReference>
<reference evidence="9 10" key="1">
    <citation type="submission" date="2019-08" db="EMBL/GenBank/DDBJ databases">
        <authorList>
            <person name="Hu J."/>
        </authorList>
    </citation>
    <scope>NUCLEOTIDE SEQUENCE [LARGE SCALE GENOMIC DNA]</scope>
    <source>
        <strain evidence="9 10">NEAU-184</strain>
    </source>
</reference>
<dbReference type="AlphaFoldDB" id="A0A5S4V226"/>
<dbReference type="InterPro" id="IPR023828">
    <property type="entry name" value="Peptidase_S8_Ser-AS"/>
</dbReference>
<keyword evidence="10" id="KW-1185">Reference proteome</keyword>
<dbReference type="PROSITE" id="PS00138">
    <property type="entry name" value="SUBTILASE_SER"/>
    <property type="match status" value="1"/>
</dbReference>
<evidence type="ECO:0000256" key="7">
    <source>
        <dbReference type="SAM" id="MobiDB-lite"/>
    </source>
</evidence>
<proteinExistence type="inferred from homology"/>